<evidence type="ECO:0000313" key="1">
    <source>
        <dbReference type="EMBL" id="MBW0559212.1"/>
    </source>
</evidence>
<accession>A0A9Q3JBD1</accession>
<name>A0A9Q3JBD1_9BASI</name>
<dbReference type="Proteomes" id="UP000765509">
    <property type="component" value="Unassembled WGS sequence"/>
</dbReference>
<gene>
    <name evidence="1" type="ORF">O181_098927</name>
</gene>
<protein>
    <submittedName>
        <fullName evidence="1">Uncharacterized protein</fullName>
    </submittedName>
</protein>
<dbReference type="EMBL" id="AVOT02067763">
    <property type="protein sequence ID" value="MBW0559212.1"/>
    <property type="molecule type" value="Genomic_DNA"/>
</dbReference>
<proteinExistence type="predicted"/>
<comment type="caution">
    <text evidence="1">The sequence shown here is derived from an EMBL/GenBank/DDBJ whole genome shotgun (WGS) entry which is preliminary data.</text>
</comment>
<sequence length="70" mass="7660">FILNTPIRNLPPARQKRSLARSQAALTPISRAPLDGTLAVPQLRAQLEREPIVEGAETSRKVKFILGSSL</sequence>
<keyword evidence="2" id="KW-1185">Reference proteome</keyword>
<dbReference type="AlphaFoldDB" id="A0A9Q3JBD1"/>
<reference evidence="1" key="1">
    <citation type="submission" date="2021-03" db="EMBL/GenBank/DDBJ databases">
        <title>Draft genome sequence of rust myrtle Austropuccinia psidii MF-1, a brazilian biotype.</title>
        <authorList>
            <person name="Quecine M.C."/>
            <person name="Pachon D.M.R."/>
            <person name="Bonatelli M.L."/>
            <person name="Correr F.H."/>
            <person name="Franceschini L.M."/>
            <person name="Leite T.F."/>
            <person name="Margarido G.R.A."/>
            <person name="Almeida C.A."/>
            <person name="Ferrarezi J.A."/>
            <person name="Labate C.A."/>
        </authorList>
    </citation>
    <scope>NUCLEOTIDE SEQUENCE</scope>
    <source>
        <strain evidence="1">MF-1</strain>
    </source>
</reference>
<feature type="non-terminal residue" evidence="1">
    <location>
        <position position="1"/>
    </location>
</feature>
<organism evidence="1 2">
    <name type="scientific">Austropuccinia psidii MF-1</name>
    <dbReference type="NCBI Taxonomy" id="1389203"/>
    <lineage>
        <taxon>Eukaryota</taxon>
        <taxon>Fungi</taxon>
        <taxon>Dikarya</taxon>
        <taxon>Basidiomycota</taxon>
        <taxon>Pucciniomycotina</taxon>
        <taxon>Pucciniomycetes</taxon>
        <taxon>Pucciniales</taxon>
        <taxon>Sphaerophragmiaceae</taxon>
        <taxon>Austropuccinia</taxon>
    </lineage>
</organism>
<evidence type="ECO:0000313" key="2">
    <source>
        <dbReference type="Proteomes" id="UP000765509"/>
    </source>
</evidence>